<proteinExistence type="predicted"/>
<protein>
    <submittedName>
        <fullName evidence="2 3">Uncharacterized protein LOC114346643 isoform X1</fullName>
    </submittedName>
</protein>
<accession>A0A6P7GTR3</accession>
<feature type="region of interest" description="Disordered" evidence="1">
    <location>
        <begin position="114"/>
        <end position="133"/>
    </location>
</feature>
<evidence type="ECO:0000313" key="2">
    <source>
        <dbReference type="RefSeq" id="XP_028153185.1"/>
    </source>
</evidence>
<dbReference type="RefSeq" id="XP_028153186.1">
    <property type="nucleotide sequence ID" value="XM_028297385.1"/>
</dbReference>
<dbReference type="RefSeq" id="XP_028153185.1">
    <property type="nucleotide sequence ID" value="XM_028297384.1"/>
</dbReference>
<gene>
    <name evidence="2 3" type="primary">LOC114346643</name>
</gene>
<organism evidence="3">
    <name type="scientific">Diabrotica virgifera virgifera</name>
    <name type="common">western corn rootworm</name>
    <dbReference type="NCBI Taxonomy" id="50390"/>
    <lineage>
        <taxon>Eukaryota</taxon>
        <taxon>Metazoa</taxon>
        <taxon>Ecdysozoa</taxon>
        <taxon>Arthropoda</taxon>
        <taxon>Hexapoda</taxon>
        <taxon>Insecta</taxon>
        <taxon>Pterygota</taxon>
        <taxon>Neoptera</taxon>
        <taxon>Endopterygota</taxon>
        <taxon>Coleoptera</taxon>
        <taxon>Polyphaga</taxon>
        <taxon>Cucujiformia</taxon>
        <taxon>Chrysomeloidea</taxon>
        <taxon>Chrysomelidae</taxon>
        <taxon>Galerucinae</taxon>
        <taxon>Diabroticina</taxon>
        <taxon>Diabroticites</taxon>
        <taxon>Diabrotica</taxon>
    </lineage>
</organism>
<name>A0A6P7GTR3_DIAVI</name>
<reference evidence="2 3" key="1">
    <citation type="submission" date="2025-04" db="UniProtKB">
        <authorList>
            <consortium name="RefSeq"/>
        </authorList>
    </citation>
    <scope>IDENTIFICATION</scope>
    <source>
        <tissue evidence="2 3">Whole insect</tissue>
    </source>
</reference>
<evidence type="ECO:0000256" key="1">
    <source>
        <dbReference type="SAM" id="MobiDB-lite"/>
    </source>
</evidence>
<feature type="compositionally biased region" description="Basic and acidic residues" evidence="1">
    <location>
        <begin position="114"/>
        <end position="126"/>
    </location>
</feature>
<sequence length="165" mass="18914">MDRKEENEDTVTKIKFENIIFVKPEFIKNEPAPVDQNTHSEDCGHGGSNISLEQIKTELSVEDMAFEQKGGDLAGFQYFNSDVDNIKLEYTAKGSQNSEHVDDALLDSFKTEIKEEPDKESTHNTFDDSDLNEYSLKIEIEENEIKCMPYEEKQMNEEGKCINMS</sequence>
<evidence type="ECO:0000313" key="3">
    <source>
        <dbReference type="RefSeq" id="XP_028153186.1"/>
    </source>
</evidence>
<dbReference type="AlphaFoldDB" id="A0A6P7GTR3"/>